<evidence type="ECO:0000256" key="2">
    <source>
        <dbReference type="ARBA" id="ARBA00022478"/>
    </source>
</evidence>
<dbReference type="CDD" id="cd06926">
    <property type="entry name" value="RNAP_II_RPB11"/>
    <property type="match status" value="1"/>
</dbReference>
<accession>A0AAV9IUC7</accession>
<dbReference type="InterPro" id="IPR022905">
    <property type="entry name" value="Rpo11-like"/>
</dbReference>
<dbReference type="Gene3D" id="3.30.1360.10">
    <property type="entry name" value="RNA polymerase, RBP11-like subunit"/>
    <property type="match status" value="1"/>
</dbReference>
<evidence type="ECO:0000256" key="6">
    <source>
        <dbReference type="SAM" id="Coils"/>
    </source>
</evidence>
<comment type="subcellular location">
    <subcellularLocation>
        <location evidence="1">Nucleus</location>
    </subcellularLocation>
</comment>
<feature type="coiled-coil region" evidence="6">
    <location>
        <begin position="88"/>
        <end position="115"/>
    </location>
</feature>
<organism evidence="8 9">
    <name type="scientific">Cyanidium caldarium</name>
    <name type="common">Red alga</name>
    <dbReference type="NCBI Taxonomy" id="2771"/>
    <lineage>
        <taxon>Eukaryota</taxon>
        <taxon>Rhodophyta</taxon>
        <taxon>Bangiophyceae</taxon>
        <taxon>Cyanidiales</taxon>
        <taxon>Cyanidiaceae</taxon>
        <taxon>Cyanidium</taxon>
    </lineage>
</organism>
<evidence type="ECO:0000259" key="7">
    <source>
        <dbReference type="Pfam" id="PF13656"/>
    </source>
</evidence>
<dbReference type="Pfam" id="PF13656">
    <property type="entry name" value="RNA_pol_L_2"/>
    <property type="match status" value="1"/>
</dbReference>
<keyword evidence="3" id="KW-0804">Transcription</keyword>
<evidence type="ECO:0000313" key="9">
    <source>
        <dbReference type="Proteomes" id="UP001301350"/>
    </source>
</evidence>
<dbReference type="InterPro" id="IPR008193">
    <property type="entry name" value="RNA_pol_Rpb11_13-16kDa_CS"/>
</dbReference>
<proteinExistence type="inferred from homology"/>
<dbReference type="Proteomes" id="UP001301350">
    <property type="component" value="Unassembled WGS sequence"/>
</dbReference>
<feature type="domain" description="DNA-directed RNA polymerase RBP11-like dimerisation" evidence="7">
    <location>
        <begin position="34"/>
        <end position="107"/>
    </location>
</feature>
<dbReference type="GO" id="GO:0046983">
    <property type="term" value="F:protein dimerization activity"/>
    <property type="evidence" value="ECO:0007669"/>
    <property type="project" value="InterPro"/>
</dbReference>
<dbReference type="PROSITE" id="PS01154">
    <property type="entry name" value="RNA_POL_L_13KD"/>
    <property type="match status" value="1"/>
</dbReference>
<comment type="similarity">
    <text evidence="5">Belongs to the archaeal Rpo11/eukaryotic RPB11/RPC19 RNA polymerase subunit family.</text>
</comment>
<reference evidence="8 9" key="1">
    <citation type="submission" date="2022-07" db="EMBL/GenBank/DDBJ databases">
        <title>Genome-wide signatures of adaptation to extreme environments.</title>
        <authorList>
            <person name="Cho C.H."/>
            <person name="Yoon H.S."/>
        </authorList>
    </citation>
    <scope>NUCLEOTIDE SEQUENCE [LARGE SCALE GENOMIC DNA]</scope>
    <source>
        <strain evidence="8 9">DBV 063 E5</strain>
    </source>
</reference>
<keyword evidence="9" id="KW-1185">Reference proteome</keyword>
<dbReference type="InterPro" id="IPR009025">
    <property type="entry name" value="RBP11-like_dimer"/>
</dbReference>
<keyword evidence="6" id="KW-0175">Coiled coil</keyword>
<dbReference type="SUPFAM" id="SSF55257">
    <property type="entry name" value="RBP11-like subunits of RNA polymerase"/>
    <property type="match status" value="1"/>
</dbReference>
<dbReference type="HAMAP" id="MF_00261">
    <property type="entry name" value="RNApol_arch_Rpo11"/>
    <property type="match status" value="1"/>
</dbReference>
<evidence type="ECO:0000256" key="1">
    <source>
        <dbReference type="ARBA" id="ARBA00004123"/>
    </source>
</evidence>
<keyword evidence="2" id="KW-0240">DNA-directed RNA polymerase</keyword>
<dbReference type="PANTHER" id="PTHR13946:SF16">
    <property type="entry name" value="DNA-DIRECTED RNA POLYMERASE II SUBUNIT RPB11"/>
    <property type="match status" value="1"/>
</dbReference>
<gene>
    <name evidence="8" type="ORF">CDCA_CDCA05G1713</name>
</gene>
<comment type="caution">
    <text evidence="8">The sequence shown here is derived from an EMBL/GenBank/DDBJ whole genome shotgun (WGS) entry which is preliminary data.</text>
</comment>
<dbReference type="GO" id="GO:0003899">
    <property type="term" value="F:DNA-directed RNA polymerase activity"/>
    <property type="evidence" value="ECO:0007669"/>
    <property type="project" value="InterPro"/>
</dbReference>
<name>A0AAV9IUC7_CYACA</name>
<dbReference type="EMBL" id="JANCYW010000005">
    <property type="protein sequence ID" value="KAK4535688.1"/>
    <property type="molecule type" value="Genomic_DNA"/>
</dbReference>
<dbReference type="AlphaFoldDB" id="A0AAV9IUC7"/>
<sequence>MADDNLPDRFEAVVLPEGVRKLRYEPDTKVEHCGTFYIEREDHTLANLIRAQLLRDDNVLFAAYRVPHPLEHLVVLRVQTRSARYTPLEAFCAALAALKNEAHVLEDELASEVQRWAAVRQTATSATAGAAVGAPPAAPR</sequence>
<keyword evidence="4" id="KW-0539">Nucleus</keyword>
<evidence type="ECO:0000256" key="3">
    <source>
        <dbReference type="ARBA" id="ARBA00023163"/>
    </source>
</evidence>
<dbReference type="InterPro" id="IPR036603">
    <property type="entry name" value="RBP11-like"/>
</dbReference>
<evidence type="ECO:0000256" key="5">
    <source>
        <dbReference type="ARBA" id="ARBA00025751"/>
    </source>
</evidence>
<evidence type="ECO:0000313" key="8">
    <source>
        <dbReference type="EMBL" id="KAK4535688.1"/>
    </source>
</evidence>
<dbReference type="GO" id="GO:0005665">
    <property type="term" value="C:RNA polymerase II, core complex"/>
    <property type="evidence" value="ECO:0007669"/>
    <property type="project" value="InterPro"/>
</dbReference>
<dbReference type="InterPro" id="IPR037685">
    <property type="entry name" value="RBP11"/>
</dbReference>
<evidence type="ECO:0000256" key="4">
    <source>
        <dbReference type="ARBA" id="ARBA00023242"/>
    </source>
</evidence>
<dbReference type="GO" id="GO:0006366">
    <property type="term" value="P:transcription by RNA polymerase II"/>
    <property type="evidence" value="ECO:0007669"/>
    <property type="project" value="InterPro"/>
</dbReference>
<protein>
    <recommendedName>
        <fullName evidence="7">DNA-directed RNA polymerase RBP11-like dimerisation domain-containing protein</fullName>
    </recommendedName>
</protein>
<dbReference type="PANTHER" id="PTHR13946">
    <property type="entry name" value="DNA-DIRECTED RNA POLYMERASE I,II,III"/>
    <property type="match status" value="1"/>
</dbReference>
<dbReference type="GO" id="GO:0003677">
    <property type="term" value="F:DNA binding"/>
    <property type="evidence" value="ECO:0007669"/>
    <property type="project" value="InterPro"/>
</dbReference>